<sequence length="256" mass="28854">MNAVDFGALSSGRAEQFDPVTAMRVSKTPETVMMDGMAVPMRSMRTIDSGIVVPDGNGGLIWREGARPEPDPSHVAARELKLKVRELADQLLSNIDRKFMKGVTAMPVSLVNQDDFEESSSFGRYMAEALFYEFNQRGFPVREYRGGDLVLRKGEGEFLLSRAQQQIYVDSGMTMFVAGTYYQDKQNVFVNVRMFRAADGMVLRTAQLVFPQSDVSRRMLANTGKRLEETYVGMNDYDMLTRAFDLTAFDLGEDFH</sequence>
<dbReference type="EMBL" id="BLVP01000008">
    <property type="protein sequence ID" value="GFM37556.1"/>
    <property type="molecule type" value="Genomic_DNA"/>
</dbReference>
<dbReference type="Pfam" id="PF17680">
    <property type="entry name" value="FlgO"/>
    <property type="match status" value="1"/>
</dbReference>
<dbReference type="InterPro" id="IPR041215">
    <property type="entry name" value="FlgO_dom"/>
</dbReference>
<feature type="domain" description="FlgO" evidence="1">
    <location>
        <begin position="86"/>
        <end position="214"/>
    </location>
</feature>
<keyword evidence="3" id="KW-1185">Reference proteome</keyword>
<dbReference type="Proteomes" id="UP000503820">
    <property type="component" value="Unassembled WGS sequence"/>
</dbReference>
<evidence type="ECO:0000259" key="1">
    <source>
        <dbReference type="Pfam" id="PF17680"/>
    </source>
</evidence>
<evidence type="ECO:0000313" key="3">
    <source>
        <dbReference type="Proteomes" id="UP000503820"/>
    </source>
</evidence>
<comment type="caution">
    <text evidence="2">The sequence shown here is derived from an EMBL/GenBank/DDBJ whole genome shotgun (WGS) entry which is preliminary data.</text>
</comment>
<accession>A0A7J0BV22</accession>
<proteinExistence type="predicted"/>
<gene>
    <name evidence="2" type="ORF">DSM19430T_22400</name>
</gene>
<protein>
    <submittedName>
        <fullName evidence="2">Lipoprotein</fullName>
    </submittedName>
</protein>
<name>A0A7J0BV22_9BACT</name>
<keyword evidence="2" id="KW-0449">Lipoprotein</keyword>
<reference evidence="2 3" key="1">
    <citation type="submission" date="2020-05" db="EMBL/GenBank/DDBJ databases">
        <title>Draft genome sequence of Desulfovibrio psychrotolerans JS1T.</title>
        <authorList>
            <person name="Ueno A."/>
            <person name="Tamazawa S."/>
            <person name="Tamamura S."/>
            <person name="Murakami T."/>
            <person name="Kiyama T."/>
            <person name="Inomata H."/>
            <person name="Amano Y."/>
            <person name="Miyakawa K."/>
            <person name="Tamaki H."/>
            <person name="Naganuma T."/>
            <person name="Kaneko K."/>
        </authorList>
    </citation>
    <scope>NUCLEOTIDE SEQUENCE [LARGE SCALE GENOMIC DNA]</scope>
    <source>
        <strain evidence="2 3">JS1</strain>
    </source>
</reference>
<evidence type="ECO:0000313" key="2">
    <source>
        <dbReference type="EMBL" id="GFM37556.1"/>
    </source>
</evidence>
<organism evidence="2 3">
    <name type="scientific">Desulfovibrio psychrotolerans</name>
    <dbReference type="NCBI Taxonomy" id="415242"/>
    <lineage>
        <taxon>Bacteria</taxon>
        <taxon>Pseudomonadati</taxon>
        <taxon>Thermodesulfobacteriota</taxon>
        <taxon>Desulfovibrionia</taxon>
        <taxon>Desulfovibrionales</taxon>
        <taxon>Desulfovibrionaceae</taxon>
        <taxon>Desulfovibrio</taxon>
    </lineage>
</organism>
<dbReference type="AlphaFoldDB" id="A0A7J0BV22"/>